<dbReference type="InterPro" id="IPR013783">
    <property type="entry name" value="Ig-like_fold"/>
</dbReference>
<keyword evidence="2" id="KW-0732">Signal</keyword>
<feature type="chain" id="PRO_5039703370" description="Ig-like domain-containing protein" evidence="2">
    <location>
        <begin position="26"/>
        <end position="267"/>
    </location>
</feature>
<sequence length="267" mass="29857">MEFVEGWVSLLCLLILCPCQYVCVSVSFSNQQPLNVALGQRLVLEALVVQTPEEQVLSVMWEREEEGGSVQRKVRVAEFPGTPSNLRVTTKKEGAILSITDFHKEDYGLYTITITDRHGNQRFASRLVKQSEKAPKASVSLLCDVPRGMEQWDSPEFLWLVDGEVVSNQTANLSADGRKLFIHTTCRQNYTCIVSSSLGTSSVHYIIGLDCAEEQQTQNGCHAHIGVAVFCSCLLILILLYILYICRRCGLLQRLCPAKRPERNGAF</sequence>
<dbReference type="SUPFAM" id="SSF48726">
    <property type="entry name" value="Immunoglobulin"/>
    <property type="match status" value="2"/>
</dbReference>
<organism evidence="3 4">
    <name type="scientific">Megalops atlanticus</name>
    <name type="common">Tarpon</name>
    <name type="synonym">Clupea gigantea</name>
    <dbReference type="NCBI Taxonomy" id="7932"/>
    <lineage>
        <taxon>Eukaryota</taxon>
        <taxon>Metazoa</taxon>
        <taxon>Chordata</taxon>
        <taxon>Craniata</taxon>
        <taxon>Vertebrata</taxon>
        <taxon>Euteleostomi</taxon>
        <taxon>Actinopterygii</taxon>
        <taxon>Neopterygii</taxon>
        <taxon>Teleostei</taxon>
        <taxon>Elopiformes</taxon>
        <taxon>Megalopidae</taxon>
        <taxon>Megalops</taxon>
    </lineage>
</organism>
<dbReference type="OrthoDB" id="8841032at2759"/>
<protein>
    <recommendedName>
        <fullName evidence="5">Ig-like domain-containing protein</fullName>
    </recommendedName>
</protein>
<comment type="caution">
    <text evidence="3">The sequence shown here is derived from an EMBL/GenBank/DDBJ whole genome shotgun (WGS) entry which is preliminary data.</text>
</comment>
<feature type="signal peptide" evidence="2">
    <location>
        <begin position="1"/>
        <end position="25"/>
    </location>
</feature>
<evidence type="ECO:0000256" key="2">
    <source>
        <dbReference type="SAM" id="SignalP"/>
    </source>
</evidence>
<proteinExistence type="predicted"/>
<keyword evidence="1" id="KW-0472">Membrane</keyword>
<dbReference type="Proteomes" id="UP001046870">
    <property type="component" value="Chromosome 10"/>
</dbReference>
<evidence type="ECO:0008006" key="5">
    <source>
        <dbReference type="Google" id="ProtNLM"/>
    </source>
</evidence>
<evidence type="ECO:0000256" key="1">
    <source>
        <dbReference type="SAM" id="Phobius"/>
    </source>
</evidence>
<dbReference type="EMBL" id="JAFDVH010000010">
    <property type="protein sequence ID" value="KAG7469050.1"/>
    <property type="molecule type" value="Genomic_DNA"/>
</dbReference>
<accession>A0A9D3PWU1</accession>
<dbReference type="InterPro" id="IPR036179">
    <property type="entry name" value="Ig-like_dom_sf"/>
</dbReference>
<dbReference type="Gene3D" id="2.60.40.10">
    <property type="entry name" value="Immunoglobulins"/>
    <property type="match status" value="1"/>
</dbReference>
<gene>
    <name evidence="3" type="ORF">MATL_G00124710</name>
</gene>
<dbReference type="AlphaFoldDB" id="A0A9D3PWU1"/>
<name>A0A9D3PWU1_MEGAT</name>
<keyword evidence="1" id="KW-0812">Transmembrane</keyword>
<keyword evidence="1" id="KW-1133">Transmembrane helix</keyword>
<keyword evidence="4" id="KW-1185">Reference proteome</keyword>
<feature type="transmembrane region" description="Helical" evidence="1">
    <location>
        <begin position="223"/>
        <end position="244"/>
    </location>
</feature>
<reference evidence="3" key="1">
    <citation type="submission" date="2021-01" db="EMBL/GenBank/DDBJ databases">
        <authorList>
            <person name="Zahm M."/>
            <person name="Roques C."/>
            <person name="Cabau C."/>
            <person name="Klopp C."/>
            <person name="Donnadieu C."/>
            <person name="Jouanno E."/>
            <person name="Lampietro C."/>
            <person name="Louis A."/>
            <person name="Herpin A."/>
            <person name="Echchiki A."/>
            <person name="Berthelot C."/>
            <person name="Parey E."/>
            <person name="Roest-Crollius H."/>
            <person name="Braasch I."/>
            <person name="Postlethwait J."/>
            <person name="Bobe J."/>
            <person name="Montfort J."/>
            <person name="Bouchez O."/>
            <person name="Begum T."/>
            <person name="Mejri S."/>
            <person name="Adams A."/>
            <person name="Chen W.-J."/>
            <person name="Guiguen Y."/>
        </authorList>
    </citation>
    <scope>NUCLEOTIDE SEQUENCE</scope>
    <source>
        <strain evidence="3">YG-15Mar2019-1</strain>
        <tissue evidence="3">Brain</tissue>
    </source>
</reference>
<evidence type="ECO:0000313" key="3">
    <source>
        <dbReference type="EMBL" id="KAG7469050.1"/>
    </source>
</evidence>
<evidence type="ECO:0000313" key="4">
    <source>
        <dbReference type="Proteomes" id="UP001046870"/>
    </source>
</evidence>